<evidence type="ECO:0000256" key="6">
    <source>
        <dbReference type="ARBA" id="ARBA00022842"/>
    </source>
</evidence>
<sequence length="429" mass="45959">MANVTVIGAQWGDEGKGKIVDWLASRADAVVRFQGGHNAGHTLVVGDTTYKLSLLPSGIVTGTLSIVGNGVVLDPWHLKAEIEKLEGQGVTITADNFAIADNCPLILPIHRDLDGMREAAAGAGKIGTTGRGIGPAYEDKVGRRAIRVCDLAHLDDLTPQLDRLCAHHDALRAGFDEPPVDRERLLDDLRGIADFVLQFAQPVWKRLKKVRKAGARILFEGAQGVLLDIDHGTYPFVTSSNTVSGTAAAGSGLGPNATGFVLGIVKAYTTRVGSGPFPTELDDEVGQGIGERGHEFGTVTGRQRRVGWFDAVLVRQTCAISGVTGIALTKIDVLDGLDKVKICTGYRLNGKIMDYFPSHAADQAAVEPIYEEMDGWSESTAGARSWADLPANAIKYISRVQELIETPVALVSTSPERDDTILVRDPFMD</sequence>
<feature type="active site" evidence="9">
    <location>
        <position position="140"/>
    </location>
</feature>
<dbReference type="GO" id="GO:0004019">
    <property type="term" value="F:adenylosuccinate synthase activity"/>
    <property type="evidence" value="ECO:0007669"/>
    <property type="project" value="UniProtKB-UniRule"/>
</dbReference>
<comment type="similarity">
    <text evidence="8 10">Belongs to the adenylosuccinate synthetase family.</text>
</comment>
<dbReference type="GO" id="GO:0000287">
    <property type="term" value="F:magnesium ion binding"/>
    <property type="evidence" value="ECO:0007669"/>
    <property type="project" value="UniProtKB-UniRule"/>
</dbReference>
<dbReference type="Gene3D" id="3.90.170.10">
    <property type="entry name" value="Adenylosuccinate Synthetase, subunit A, domain 3"/>
    <property type="match status" value="1"/>
</dbReference>
<comment type="caution">
    <text evidence="11">The sequence shown here is derived from an EMBL/GenBank/DDBJ whole genome shotgun (WGS) entry which is preliminary data.</text>
</comment>
<organism evidence="11 12">
    <name type="scientific">Alteriqipengyuania halimionae</name>
    <dbReference type="NCBI Taxonomy" id="1926630"/>
    <lineage>
        <taxon>Bacteria</taxon>
        <taxon>Pseudomonadati</taxon>
        <taxon>Pseudomonadota</taxon>
        <taxon>Alphaproteobacteria</taxon>
        <taxon>Sphingomonadales</taxon>
        <taxon>Erythrobacteraceae</taxon>
        <taxon>Alteriqipengyuania</taxon>
    </lineage>
</organism>
<comment type="function">
    <text evidence="8">Plays an important role in the de novo pathway of purine nucleotide biosynthesis. Catalyzes the first committed step in the biosynthesis of AMP from IMP.</text>
</comment>
<keyword evidence="12" id="KW-1185">Reference proteome</keyword>
<keyword evidence="8" id="KW-0963">Cytoplasm</keyword>
<dbReference type="InterPro" id="IPR027417">
    <property type="entry name" value="P-loop_NTPase"/>
</dbReference>
<dbReference type="InterPro" id="IPR042111">
    <property type="entry name" value="Adenylosuccinate_synth_dom3"/>
</dbReference>
<comment type="subunit">
    <text evidence="1 8">Homodimer.</text>
</comment>
<dbReference type="AlphaFoldDB" id="A0A6I4TYJ4"/>
<keyword evidence="7 8" id="KW-0342">GTP-binding</keyword>
<feature type="binding site" evidence="8">
    <location>
        <position position="143"/>
    </location>
    <ligand>
        <name>IMP</name>
        <dbReference type="ChEBI" id="CHEBI:58053"/>
        <note>ligand shared between dimeric partners</note>
    </ligand>
</feature>
<feature type="active site" description="Proton donor" evidence="8">
    <location>
        <position position="41"/>
    </location>
</feature>
<dbReference type="PROSITE" id="PS01266">
    <property type="entry name" value="ADENYLOSUCCIN_SYN_1"/>
    <property type="match status" value="1"/>
</dbReference>
<dbReference type="CDD" id="cd03108">
    <property type="entry name" value="AdSS"/>
    <property type="match status" value="1"/>
</dbReference>
<keyword evidence="2 8" id="KW-0436">Ligase</keyword>
<reference evidence="11 12" key="1">
    <citation type="submission" date="2019-12" db="EMBL/GenBank/DDBJ databases">
        <title>Genomic-based taxomic classification of the family Erythrobacteraceae.</title>
        <authorList>
            <person name="Xu L."/>
        </authorList>
    </citation>
    <scope>NUCLEOTIDE SEQUENCE [LARGE SCALE GENOMIC DNA]</scope>
    <source>
        <strain evidence="11 12">LMG 29519</strain>
    </source>
</reference>
<comment type="catalytic activity">
    <reaction evidence="8 10">
        <text>IMP + L-aspartate + GTP = N(6)-(1,2-dicarboxyethyl)-AMP + GDP + phosphate + 2 H(+)</text>
        <dbReference type="Rhea" id="RHEA:15753"/>
        <dbReference type="ChEBI" id="CHEBI:15378"/>
        <dbReference type="ChEBI" id="CHEBI:29991"/>
        <dbReference type="ChEBI" id="CHEBI:37565"/>
        <dbReference type="ChEBI" id="CHEBI:43474"/>
        <dbReference type="ChEBI" id="CHEBI:57567"/>
        <dbReference type="ChEBI" id="CHEBI:58053"/>
        <dbReference type="ChEBI" id="CHEBI:58189"/>
        <dbReference type="EC" id="6.3.4.4"/>
    </reaction>
</comment>
<dbReference type="InterPro" id="IPR001114">
    <property type="entry name" value="Adenylosuccinate_synthetase"/>
</dbReference>
<dbReference type="Gene3D" id="3.40.440.10">
    <property type="entry name" value="Adenylosuccinate Synthetase, subunit A, domain 1"/>
    <property type="match status" value="1"/>
</dbReference>
<dbReference type="GO" id="GO:0046040">
    <property type="term" value="P:IMP metabolic process"/>
    <property type="evidence" value="ECO:0007669"/>
    <property type="project" value="TreeGrafter"/>
</dbReference>
<dbReference type="EC" id="6.3.4.4" evidence="8 10"/>
<comment type="pathway">
    <text evidence="8 10">Purine metabolism; AMP biosynthesis via de novo pathway; AMP from IMP: step 1/2.</text>
</comment>
<dbReference type="InterPro" id="IPR033128">
    <property type="entry name" value="Adenylosuccin_syn_Lys_AS"/>
</dbReference>
<feature type="binding site" description="in other chain" evidence="8">
    <location>
        <begin position="38"/>
        <end position="41"/>
    </location>
    <ligand>
        <name>IMP</name>
        <dbReference type="ChEBI" id="CHEBI:58053"/>
        <note>ligand shared between dimeric partners</note>
    </ligand>
</feature>
<gene>
    <name evidence="8" type="primary">purA</name>
    <name evidence="11" type="ORF">GRI68_00640</name>
</gene>
<feature type="binding site" evidence="8">
    <location>
        <begin position="412"/>
        <end position="414"/>
    </location>
    <ligand>
        <name>GTP</name>
        <dbReference type="ChEBI" id="CHEBI:37565"/>
    </ligand>
</feature>
<feature type="binding site" evidence="8">
    <location>
        <begin position="298"/>
        <end position="304"/>
    </location>
    <ligand>
        <name>substrate</name>
    </ligand>
</feature>
<keyword evidence="4 8" id="KW-0547">Nucleotide-binding</keyword>
<feature type="binding site" description="in other chain" evidence="8">
    <location>
        <position position="302"/>
    </location>
    <ligand>
        <name>IMP</name>
        <dbReference type="ChEBI" id="CHEBI:58053"/>
        <note>ligand shared between dimeric partners</note>
    </ligand>
</feature>
<dbReference type="PANTHER" id="PTHR11846:SF0">
    <property type="entry name" value="ADENYLOSUCCINATE SYNTHETASE"/>
    <property type="match status" value="1"/>
</dbReference>
<feature type="active site" description="Proton acceptor" evidence="8">
    <location>
        <position position="13"/>
    </location>
</feature>
<dbReference type="SMART" id="SM00788">
    <property type="entry name" value="Adenylsucc_synt"/>
    <property type="match status" value="1"/>
</dbReference>
<accession>A0A6I4TYJ4</accession>
<evidence type="ECO:0000313" key="11">
    <source>
        <dbReference type="EMBL" id="MXP08688.1"/>
    </source>
</evidence>
<keyword evidence="5 8" id="KW-0658">Purine biosynthesis</keyword>
<dbReference type="RefSeq" id="WP_160615220.1">
    <property type="nucleotide sequence ID" value="NZ_WTYR01000001.1"/>
</dbReference>
<feature type="binding site" description="in other chain" evidence="8">
    <location>
        <position position="238"/>
    </location>
    <ligand>
        <name>IMP</name>
        <dbReference type="ChEBI" id="CHEBI:58053"/>
        <note>ligand shared between dimeric partners</note>
    </ligand>
</feature>
<feature type="binding site" evidence="8">
    <location>
        <position position="40"/>
    </location>
    <ligand>
        <name>Mg(2+)</name>
        <dbReference type="ChEBI" id="CHEBI:18420"/>
    </ligand>
</feature>
<comment type="cofactor">
    <cofactor evidence="8">
        <name>Mg(2+)</name>
        <dbReference type="ChEBI" id="CHEBI:18420"/>
    </cofactor>
    <text evidence="8">Binds 1 Mg(2+) ion per subunit.</text>
</comment>
<protein>
    <recommendedName>
        <fullName evidence="8 10">Adenylosuccinate synthetase</fullName>
        <shortName evidence="8">AMPSase</shortName>
        <shortName evidence="8">AdSS</shortName>
        <ecNumber evidence="8 10">6.3.4.4</ecNumber>
    </recommendedName>
    <alternativeName>
        <fullName evidence="8">IMP--aspartate ligase</fullName>
    </alternativeName>
</protein>
<proteinExistence type="inferred from homology"/>
<evidence type="ECO:0000256" key="5">
    <source>
        <dbReference type="ARBA" id="ARBA00022755"/>
    </source>
</evidence>
<dbReference type="Gene3D" id="1.10.300.10">
    <property type="entry name" value="Adenylosuccinate Synthetase, subunit A, domain 2"/>
    <property type="match status" value="1"/>
</dbReference>
<dbReference type="NCBIfam" id="TIGR00184">
    <property type="entry name" value="purA"/>
    <property type="match status" value="1"/>
</dbReference>
<dbReference type="PANTHER" id="PTHR11846">
    <property type="entry name" value="ADENYLOSUCCINATE SYNTHETASE"/>
    <property type="match status" value="1"/>
</dbReference>
<feature type="binding site" description="in other chain" evidence="8">
    <location>
        <begin position="13"/>
        <end position="16"/>
    </location>
    <ligand>
        <name>IMP</name>
        <dbReference type="ChEBI" id="CHEBI:58053"/>
        <note>ligand shared between dimeric partners</note>
    </ligand>
</feature>
<evidence type="ECO:0000256" key="8">
    <source>
        <dbReference type="HAMAP-Rule" id="MF_00011"/>
    </source>
</evidence>
<dbReference type="GO" id="GO:0005525">
    <property type="term" value="F:GTP binding"/>
    <property type="evidence" value="ECO:0007669"/>
    <property type="project" value="UniProtKB-UniRule"/>
</dbReference>
<dbReference type="EMBL" id="WTYR01000001">
    <property type="protein sequence ID" value="MXP08688.1"/>
    <property type="molecule type" value="Genomic_DNA"/>
</dbReference>
<dbReference type="InterPro" id="IPR042109">
    <property type="entry name" value="Adenylosuccinate_synth_dom1"/>
</dbReference>
<evidence type="ECO:0000256" key="10">
    <source>
        <dbReference type="RuleBase" id="RU000520"/>
    </source>
</evidence>
<keyword evidence="3 8" id="KW-0479">Metal-binding</keyword>
<dbReference type="NCBIfam" id="NF002223">
    <property type="entry name" value="PRK01117.1"/>
    <property type="match status" value="1"/>
</dbReference>
<comment type="subcellular location">
    <subcellularLocation>
        <location evidence="8">Cytoplasm</location>
    </subcellularLocation>
</comment>
<evidence type="ECO:0000256" key="7">
    <source>
        <dbReference type="ARBA" id="ARBA00023134"/>
    </source>
</evidence>
<evidence type="ECO:0000256" key="2">
    <source>
        <dbReference type="ARBA" id="ARBA00022598"/>
    </source>
</evidence>
<dbReference type="OrthoDB" id="9807553at2"/>
<dbReference type="InterPro" id="IPR018220">
    <property type="entry name" value="Adenylosuccin_syn_GTP-bd"/>
</dbReference>
<evidence type="ECO:0000256" key="1">
    <source>
        <dbReference type="ARBA" id="ARBA00011738"/>
    </source>
</evidence>
<dbReference type="Proteomes" id="UP000429229">
    <property type="component" value="Unassembled WGS sequence"/>
</dbReference>
<dbReference type="PROSITE" id="PS00513">
    <property type="entry name" value="ADENYLOSUCCIN_SYN_2"/>
    <property type="match status" value="1"/>
</dbReference>
<feature type="binding site" evidence="8">
    <location>
        <begin position="12"/>
        <end position="18"/>
    </location>
    <ligand>
        <name>GTP</name>
        <dbReference type="ChEBI" id="CHEBI:37565"/>
    </ligand>
</feature>
<keyword evidence="6 8" id="KW-0460">Magnesium</keyword>
<dbReference type="GO" id="GO:0005737">
    <property type="term" value="C:cytoplasm"/>
    <property type="evidence" value="ECO:0007669"/>
    <property type="project" value="UniProtKB-SubCell"/>
</dbReference>
<feature type="binding site" description="in other chain" evidence="8">
    <location>
        <position position="129"/>
    </location>
    <ligand>
        <name>IMP</name>
        <dbReference type="ChEBI" id="CHEBI:58053"/>
        <note>ligand shared between dimeric partners</note>
    </ligand>
</feature>
<dbReference type="GO" id="GO:0044208">
    <property type="term" value="P:'de novo' AMP biosynthetic process"/>
    <property type="evidence" value="ECO:0007669"/>
    <property type="project" value="UniProtKB-UniRule"/>
</dbReference>
<dbReference type="UniPathway" id="UPA00075">
    <property type="reaction ID" value="UER00335"/>
</dbReference>
<feature type="binding site" evidence="8">
    <location>
        <begin position="330"/>
        <end position="332"/>
    </location>
    <ligand>
        <name>GTP</name>
        <dbReference type="ChEBI" id="CHEBI:37565"/>
    </ligand>
</feature>
<evidence type="ECO:0000256" key="3">
    <source>
        <dbReference type="ARBA" id="ARBA00022723"/>
    </source>
</evidence>
<dbReference type="FunFam" id="1.10.300.10:FF:000001">
    <property type="entry name" value="Adenylosuccinate synthetase"/>
    <property type="match status" value="1"/>
</dbReference>
<feature type="binding site" evidence="8">
    <location>
        <position position="13"/>
    </location>
    <ligand>
        <name>Mg(2+)</name>
        <dbReference type="ChEBI" id="CHEBI:18420"/>
    </ligand>
</feature>
<evidence type="ECO:0000256" key="4">
    <source>
        <dbReference type="ARBA" id="ARBA00022741"/>
    </source>
</evidence>
<feature type="binding site" description="in other chain" evidence="8">
    <location>
        <position position="223"/>
    </location>
    <ligand>
        <name>IMP</name>
        <dbReference type="ChEBI" id="CHEBI:58053"/>
        <note>ligand shared between dimeric partners</note>
    </ligand>
</feature>
<feature type="binding site" evidence="8">
    <location>
        <begin position="40"/>
        <end position="42"/>
    </location>
    <ligand>
        <name>GTP</name>
        <dbReference type="ChEBI" id="CHEBI:37565"/>
    </ligand>
</feature>
<dbReference type="Pfam" id="PF00709">
    <property type="entry name" value="Adenylsucc_synt"/>
    <property type="match status" value="1"/>
</dbReference>
<name>A0A6I4TYJ4_9SPHN</name>
<feature type="binding site" evidence="8">
    <location>
        <position position="304"/>
    </location>
    <ligand>
        <name>GTP</name>
        <dbReference type="ChEBI" id="CHEBI:37565"/>
    </ligand>
</feature>
<dbReference type="FunFam" id="3.90.170.10:FF:000001">
    <property type="entry name" value="Adenylosuccinate synthetase"/>
    <property type="match status" value="1"/>
</dbReference>
<dbReference type="InterPro" id="IPR042110">
    <property type="entry name" value="Adenylosuccinate_synth_dom2"/>
</dbReference>
<evidence type="ECO:0000313" key="12">
    <source>
        <dbReference type="Proteomes" id="UP000429229"/>
    </source>
</evidence>
<dbReference type="HAMAP" id="MF_00011">
    <property type="entry name" value="Adenylosucc_synth"/>
    <property type="match status" value="1"/>
</dbReference>
<dbReference type="SUPFAM" id="SSF52540">
    <property type="entry name" value="P-loop containing nucleoside triphosphate hydrolases"/>
    <property type="match status" value="1"/>
</dbReference>
<evidence type="ECO:0000256" key="9">
    <source>
        <dbReference type="PROSITE-ProRule" id="PRU10134"/>
    </source>
</evidence>